<keyword evidence="13" id="KW-1185">Reference proteome</keyword>
<evidence type="ECO:0000313" key="12">
    <source>
        <dbReference type="EMBL" id="MBO1926533.1"/>
    </source>
</evidence>
<evidence type="ECO:0000256" key="1">
    <source>
        <dbReference type="ARBA" id="ARBA00004167"/>
    </source>
</evidence>
<dbReference type="Pfam" id="PF02416">
    <property type="entry name" value="TatA_B_E"/>
    <property type="match status" value="1"/>
</dbReference>
<evidence type="ECO:0000256" key="5">
    <source>
        <dbReference type="ARBA" id="ARBA00022927"/>
    </source>
</evidence>
<dbReference type="Proteomes" id="UP000664835">
    <property type="component" value="Unassembled WGS sequence"/>
</dbReference>
<gene>
    <name evidence="9 12" type="primary">tatB</name>
    <name evidence="12" type="ORF">J3998_03005</name>
</gene>
<comment type="similarity">
    <text evidence="9">Belongs to the TatB family.</text>
</comment>
<evidence type="ECO:0000256" key="7">
    <source>
        <dbReference type="ARBA" id="ARBA00023010"/>
    </source>
</evidence>
<dbReference type="PANTHER" id="PTHR33162">
    <property type="entry name" value="SEC-INDEPENDENT PROTEIN TRANSLOCASE PROTEIN TATA, CHLOROPLASTIC"/>
    <property type="match status" value="1"/>
</dbReference>
<evidence type="ECO:0000256" key="9">
    <source>
        <dbReference type="HAMAP-Rule" id="MF_00237"/>
    </source>
</evidence>
<dbReference type="EMBL" id="JAGETV010000003">
    <property type="protein sequence ID" value="MBO1926533.1"/>
    <property type="molecule type" value="Genomic_DNA"/>
</dbReference>
<dbReference type="InterPro" id="IPR018448">
    <property type="entry name" value="TatB"/>
</dbReference>
<keyword evidence="3 9" id="KW-1003">Cell membrane</keyword>
<evidence type="ECO:0000256" key="2">
    <source>
        <dbReference type="ARBA" id="ARBA00022448"/>
    </source>
</evidence>
<evidence type="ECO:0000256" key="6">
    <source>
        <dbReference type="ARBA" id="ARBA00022989"/>
    </source>
</evidence>
<dbReference type="HAMAP" id="MF_00237">
    <property type="entry name" value="TatB"/>
    <property type="match status" value="1"/>
</dbReference>
<evidence type="ECO:0000256" key="8">
    <source>
        <dbReference type="ARBA" id="ARBA00023136"/>
    </source>
</evidence>
<accession>A0ABS3Q2H5</accession>
<proteinExistence type="inferred from homology"/>
<dbReference type="InterPro" id="IPR003369">
    <property type="entry name" value="TatA/B/E"/>
</dbReference>
<keyword evidence="7 9" id="KW-0811">Translocation</keyword>
<feature type="compositionally biased region" description="Polar residues" evidence="10">
    <location>
        <begin position="106"/>
        <end position="177"/>
    </location>
</feature>
<dbReference type="RefSeq" id="WP_208147698.1">
    <property type="nucleotide sequence ID" value="NZ_JAGETV010000003.1"/>
</dbReference>
<evidence type="ECO:0000313" key="13">
    <source>
        <dbReference type="Proteomes" id="UP000664835"/>
    </source>
</evidence>
<sequence>MFDIGFLEILMIMIIALIVIGPERMPEIARKIGSFVGKTRNFINTVKQENQFDETVQDFKKSMDMAAQEQQISNIHKELQDGLNMGMENVNLDDFQRPFGGDIDKSSSSFNRAPSQPQLNTPKETAETTTQSTPASESTVSTESAPASQPVPTAQASTENSNTQDSASKNTTDPSKS</sequence>
<evidence type="ECO:0000256" key="10">
    <source>
        <dbReference type="SAM" id="MobiDB-lite"/>
    </source>
</evidence>
<comment type="subunit">
    <text evidence="9">The Tat system comprises two distinct complexes: a TatABC complex, containing multiple copies of TatA, TatB and TatC subunits, and a separate TatA complex, containing only TatA subunits. Substrates initially bind to the TatABC complex, which probably triggers association of the separate TatA complex to form the active translocon.</text>
</comment>
<comment type="subcellular location">
    <subcellularLocation>
        <location evidence="9">Cell membrane</location>
        <topology evidence="9">Single-pass membrane protein</topology>
    </subcellularLocation>
    <subcellularLocation>
        <location evidence="1">Membrane</location>
        <topology evidence="1">Single-pass membrane protein</topology>
    </subcellularLocation>
</comment>
<keyword evidence="8 9" id="KW-0472">Membrane</keyword>
<keyword evidence="2 9" id="KW-0813">Transport</keyword>
<dbReference type="NCBIfam" id="TIGR01410">
    <property type="entry name" value="tatB"/>
    <property type="match status" value="1"/>
</dbReference>
<feature type="transmembrane region" description="Helical" evidence="11">
    <location>
        <begin position="6"/>
        <end position="22"/>
    </location>
</feature>
<keyword evidence="6 9" id="KW-1133">Transmembrane helix</keyword>
<comment type="caution">
    <text evidence="12">The sequence shown here is derived from an EMBL/GenBank/DDBJ whole genome shotgun (WGS) entry which is preliminary data.</text>
</comment>
<reference evidence="12 13" key="1">
    <citation type="submission" date="2021-03" db="EMBL/GenBank/DDBJ databases">
        <title>Thiomicrorhabdus sp.nov.,novel sulfur-oxidizing bacteria isolated from coastal sediment.</title>
        <authorList>
            <person name="Liu X."/>
        </authorList>
    </citation>
    <scope>NUCLEOTIDE SEQUENCE [LARGE SCALE GENOMIC DNA]</scope>
    <source>
        <strain evidence="12 13">6S2-11</strain>
    </source>
</reference>
<keyword evidence="5 9" id="KW-0653">Protein transport</keyword>
<feature type="region of interest" description="Disordered" evidence="10">
    <location>
        <begin position="91"/>
        <end position="177"/>
    </location>
</feature>
<comment type="function">
    <text evidence="9">Part of the twin-arginine translocation (Tat) system that transports large folded proteins containing a characteristic twin-arginine motif in their signal peptide across membranes. Together with TatC, TatB is part of a receptor directly interacting with Tat signal peptides. TatB may form an oligomeric binding site that transiently accommodates folded Tat precursor proteins before their translocation.</text>
</comment>
<dbReference type="PANTHER" id="PTHR33162:SF1">
    <property type="entry name" value="SEC-INDEPENDENT PROTEIN TRANSLOCASE PROTEIN TATA, CHLOROPLASTIC"/>
    <property type="match status" value="1"/>
</dbReference>
<dbReference type="PRINTS" id="PR01506">
    <property type="entry name" value="TATBPROTEIN"/>
</dbReference>
<dbReference type="Gene3D" id="1.20.5.3310">
    <property type="match status" value="1"/>
</dbReference>
<evidence type="ECO:0000256" key="4">
    <source>
        <dbReference type="ARBA" id="ARBA00022692"/>
    </source>
</evidence>
<organism evidence="12 13">
    <name type="scientific">Thiomicrorhabdus marina</name>
    <dbReference type="NCBI Taxonomy" id="2818442"/>
    <lineage>
        <taxon>Bacteria</taxon>
        <taxon>Pseudomonadati</taxon>
        <taxon>Pseudomonadota</taxon>
        <taxon>Gammaproteobacteria</taxon>
        <taxon>Thiotrichales</taxon>
        <taxon>Piscirickettsiaceae</taxon>
        <taxon>Thiomicrorhabdus</taxon>
    </lineage>
</organism>
<name>A0ABS3Q2H5_9GAMM</name>
<evidence type="ECO:0000256" key="3">
    <source>
        <dbReference type="ARBA" id="ARBA00022475"/>
    </source>
</evidence>
<evidence type="ECO:0000256" key="11">
    <source>
        <dbReference type="SAM" id="Phobius"/>
    </source>
</evidence>
<keyword evidence="4 9" id="KW-0812">Transmembrane</keyword>
<protein>
    <recommendedName>
        <fullName evidence="9">Sec-independent protein translocase protein TatB</fullName>
    </recommendedName>
</protein>